<feature type="compositionally biased region" description="Basic and acidic residues" evidence="3">
    <location>
        <begin position="26"/>
        <end position="35"/>
    </location>
</feature>
<evidence type="ECO:0000256" key="4">
    <source>
        <dbReference type="SAM" id="SignalP"/>
    </source>
</evidence>
<feature type="region of interest" description="Disordered" evidence="3">
    <location>
        <begin position="203"/>
        <end position="250"/>
    </location>
</feature>
<protein>
    <submittedName>
        <fullName evidence="6">Uncharacterized protein LOC124295399</fullName>
    </submittedName>
</protein>
<name>A0ABM3GLV2_NEOLC</name>
<accession>A0ABM3GLV2</accession>
<feature type="region of interest" description="Disordered" evidence="3">
    <location>
        <begin position="478"/>
        <end position="508"/>
    </location>
</feature>
<evidence type="ECO:0000256" key="3">
    <source>
        <dbReference type="SAM" id="MobiDB-lite"/>
    </source>
</evidence>
<feature type="chain" id="PRO_5045627361" evidence="4">
    <location>
        <begin position="23"/>
        <end position="579"/>
    </location>
</feature>
<feature type="signal peptide" evidence="4">
    <location>
        <begin position="1"/>
        <end position="22"/>
    </location>
</feature>
<keyword evidence="1 2" id="KW-0193">Cuticle</keyword>
<gene>
    <name evidence="6" type="primary">LOC124295399</name>
</gene>
<feature type="region of interest" description="Disordered" evidence="3">
    <location>
        <begin position="25"/>
        <end position="55"/>
    </location>
</feature>
<evidence type="ECO:0000313" key="6">
    <source>
        <dbReference type="RefSeq" id="XP_046601244.1"/>
    </source>
</evidence>
<dbReference type="RefSeq" id="XP_046601244.1">
    <property type="nucleotide sequence ID" value="XM_046745288.1"/>
</dbReference>
<proteinExistence type="predicted"/>
<dbReference type="PANTHER" id="PTHR12236:SF79">
    <property type="entry name" value="CUTICULAR PROTEIN 50CB-RELATED"/>
    <property type="match status" value="1"/>
</dbReference>
<dbReference type="Pfam" id="PF00379">
    <property type="entry name" value="Chitin_bind_4"/>
    <property type="match status" value="1"/>
</dbReference>
<dbReference type="Proteomes" id="UP000829291">
    <property type="component" value="Chromosome 7"/>
</dbReference>
<feature type="region of interest" description="Disordered" evidence="3">
    <location>
        <begin position="150"/>
        <end position="170"/>
    </location>
</feature>
<dbReference type="InterPro" id="IPR000618">
    <property type="entry name" value="Insect_cuticle"/>
</dbReference>
<dbReference type="PANTHER" id="PTHR12236">
    <property type="entry name" value="STRUCTURAL CONTITUENT OF CUTICLE"/>
    <property type="match status" value="1"/>
</dbReference>
<dbReference type="PROSITE" id="PS51155">
    <property type="entry name" value="CHIT_BIND_RR_2"/>
    <property type="match status" value="1"/>
</dbReference>
<keyword evidence="5" id="KW-1185">Reference proteome</keyword>
<dbReference type="InterPro" id="IPR051217">
    <property type="entry name" value="Insect_Cuticle_Struc_Prot"/>
</dbReference>
<sequence>MLMFKVMVCFLALFRTEDCVGGLPTADRDPPEHQRAASNQAVANEPGIEPTGRLDDYGNCSHKEAAAEVQQDRFELGGSPRHEFLRMVPATAQKHERNSSSPEIEPKKRFSSVYSQDVLEERVSREKTEFKNDLSAYLAGVIDSVVSGRGAKPEVEPEERDAKKVSRKRELKQMDTYAKAKDLDVLADRMDVDLEPENRQRKSVEVVVKTRHQQSTNMPPATRSRSVVYKKRSSRGEGNKGVRRNGGRVAERRDYSVDPVRFAVLNPVQINAAAAYGRRPQSVQLDLSQALGDLEPFQLQALRGFFDKVPPPSANFKPIAPKQVAYAPPRIVYETKILPMPFGSIDEERKTVEALNALLGQSPKQQLEGLNLILNKDQTVNHPQQELQDALDLGQAFVTPIPSADVNSGLAESGLGFPNGGLDFGEAGEAIFDLGTQQNPGTPGPEFTTPRSEPHQDRFKDIPVIQEHREQLTVFRKEHQQPEKQGGGILREGYQVREREESGEDTDSGVGYAAKYNFGYHVNDYKSGNDFGHEEARDGLVTNGRYCVLLPDGRVQNVKYRVDENGYHAKVSYELTRST</sequence>
<evidence type="ECO:0000256" key="1">
    <source>
        <dbReference type="ARBA" id="ARBA00022460"/>
    </source>
</evidence>
<dbReference type="GeneID" id="124295399"/>
<reference evidence="6" key="1">
    <citation type="submission" date="2025-08" db="UniProtKB">
        <authorList>
            <consortium name="RefSeq"/>
        </authorList>
    </citation>
    <scope>IDENTIFICATION</scope>
    <source>
        <tissue evidence="6">Thorax and Abdomen</tissue>
    </source>
</reference>
<organism evidence="5 6">
    <name type="scientific">Neodiprion lecontei</name>
    <name type="common">Redheaded pine sawfly</name>
    <dbReference type="NCBI Taxonomy" id="441921"/>
    <lineage>
        <taxon>Eukaryota</taxon>
        <taxon>Metazoa</taxon>
        <taxon>Ecdysozoa</taxon>
        <taxon>Arthropoda</taxon>
        <taxon>Hexapoda</taxon>
        <taxon>Insecta</taxon>
        <taxon>Pterygota</taxon>
        <taxon>Neoptera</taxon>
        <taxon>Endopterygota</taxon>
        <taxon>Hymenoptera</taxon>
        <taxon>Tenthredinoidea</taxon>
        <taxon>Diprionidae</taxon>
        <taxon>Diprioninae</taxon>
        <taxon>Neodiprion</taxon>
    </lineage>
</organism>
<evidence type="ECO:0000313" key="5">
    <source>
        <dbReference type="Proteomes" id="UP000829291"/>
    </source>
</evidence>
<keyword evidence="4" id="KW-0732">Signal</keyword>
<evidence type="ECO:0000256" key="2">
    <source>
        <dbReference type="PROSITE-ProRule" id="PRU00497"/>
    </source>
</evidence>
<feature type="compositionally biased region" description="Basic and acidic residues" evidence="3">
    <location>
        <begin position="151"/>
        <end position="164"/>
    </location>
</feature>